<feature type="active site" description="Proton acceptor" evidence="8">
    <location>
        <position position="251"/>
    </location>
</feature>
<keyword evidence="7 8" id="KW-0460">Magnesium</keyword>
<sequence>MSTDYGFRFDNSYARLPDTLFARTEPQPVAAPRLLLWNRPLADQLGLNSDALDGDAGARLFAGNAVPDGAEPLAQAYAGHQFGNPTMLGDGRAVLLGEQITPDHRRRDIQLKGAGRTPFSRGGDGRAALGPMLREYIISEAMHALGIPTTRGLAVVANGEPVFRDGPEPGAVFTRVADSHLRVGTFQYAAGRRDGELLSTLVDYTLARHYPDRRDADNPALALLEAVQDRQVALVTHWMRVGFIHGVMNTDNVALSGETIDYGPCAFMDAYHPSTVFSSIDQRGRYAYGNQPVIAQWNLARFAETLVPLIDDDPDRAVATAEALIKSFSDRYDRAWRAMMQDKLGLTGDQDGDDALIRDLLDWMQQQRADYTNTFRALIGGQIPDGELYHQDAFLDWHQRWRARLATNPEPESVAWDTMRRANPALIPRNHQVEAALNAAIDHDDLAPTRALLDALTNPYEDRPDNDPYTLPPTEEERVLRTFCGT</sequence>
<feature type="binding site" evidence="8">
    <location>
        <position position="124"/>
    </location>
    <ligand>
        <name>ATP</name>
        <dbReference type="ChEBI" id="CHEBI:30616"/>
    </ligand>
</feature>
<protein>
    <recommendedName>
        <fullName evidence="8">Protein nucleotidyltransferase YdiU</fullName>
        <ecNumber evidence="8">2.7.7.-</ecNumber>
    </recommendedName>
    <alternativeName>
        <fullName evidence="8">Protein adenylyltransferase YdiU</fullName>
        <ecNumber evidence="8">2.7.7.108</ecNumber>
    </alternativeName>
    <alternativeName>
        <fullName evidence="8">Protein uridylyltransferase YdiU</fullName>
        <ecNumber evidence="8">2.7.7.-</ecNumber>
    </alternativeName>
</protein>
<evidence type="ECO:0000256" key="3">
    <source>
        <dbReference type="ARBA" id="ARBA00022695"/>
    </source>
</evidence>
<dbReference type="PANTHER" id="PTHR32057">
    <property type="entry name" value="PROTEIN ADENYLYLTRANSFERASE SELO, MITOCHONDRIAL"/>
    <property type="match status" value="1"/>
</dbReference>
<organism evidence="9 10">
    <name type="scientific">Alloalcanivorax gelatiniphagus</name>
    <dbReference type="NCBI Taxonomy" id="1194167"/>
    <lineage>
        <taxon>Bacteria</taxon>
        <taxon>Pseudomonadati</taxon>
        <taxon>Pseudomonadota</taxon>
        <taxon>Gammaproteobacteria</taxon>
        <taxon>Oceanospirillales</taxon>
        <taxon>Alcanivoracaceae</taxon>
        <taxon>Alloalcanivorax</taxon>
    </lineage>
</organism>
<dbReference type="EC" id="2.7.7.108" evidence="8"/>
<keyword evidence="5 8" id="KW-0547">Nucleotide-binding</keyword>
<evidence type="ECO:0000256" key="8">
    <source>
        <dbReference type="HAMAP-Rule" id="MF_00692"/>
    </source>
</evidence>
<evidence type="ECO:0000313" key="10">
    <source>
        <dbReference type="Proteomes" id="UP000739180"/>
    </source>
</evidence>
<evidence type="ECO:0000256" key="7">
    <source>
        <dbReference type="ARBA" id="ARBA00022842"/>
    </source>
</evidence>
<feature type="binding site" evidence="8">
    <location>
        <position position="92"/>
    </location>
    <ligand>
        <name>ATP</name>
        <dbReference type="ChEBI" id="CHEBI:30616"/>
    </ligand>
</feature>
<comment type="catalytic activity">
    <reaction evidence="8">
        <text>L-tyrosyl-[protein] + UTP = O-(5'-uridylyl)-L-tyrosyl-[protein] + diphosphate</text>
        <dbReference type="Rhea" id="RHEA:83887"/>
        <dbReference type="Rhea" id="RHEA-COMP:10136"/>
        <dbReference type="Rhea" id="RHEA-COMP:20238"/>
        <dbReference type="ChEBI" id="CHEBI:33019"/>
        <dbReference type="ChEBI" id="CHEBI:46398"/>
        <dbReference type="ChEBI" id="CHEBI:46858"/>
        <dbReference type="ChEBI" id="CHEBI:90602"/>
    </reaction>
</comment>
<comment type="catalytic activity">
    <reaction evidence="8">
        <text>L-histidyl-[protein] + UTP = N(tele)-(5'-uridylyl)-L-histidyl-[protein] + diphosphate</text>
        <dbReference type="Rhea" id="RHEA:83891"/>
        <dbReference type="Rhea" id="RHEA-COMP:9745"/>
        <dbReference type="Rhea" id="RHEA-COMP:20239"/>
        <dbReference type="ChEBI" id="CHEBI:29979"/>
        <dbReference type="ChEBI" id="CHEBI:33019"/>
        <dbReference type="ChEBI" id="CHEBI:46398"/>
        <dbReference type="ChEBI" id="CHEBI:233474"/>
    </reaction>
</comment>
<evidence type="ECO:0000256" key="4">
    <source>
        <dbReference type="ARBA" id="ARBA00022723"/>
    </source>
</evidence>
<dbReference type="RefSeq" id="WP_138772429.1">
    <property type="nucleotide sequence ID" value="NZ_JBHSSX010000095.1"/>
</dbReference>
<comment type="cofactor">
    <cofactor evidence="8">
        <name>Mg(2+)</name>
        <dbReference type="ChEBI" id="CHEBI:18420"/>
    </cofactor>
    <cofactor evidence="8">
        <name>Mn(2+)</name>
        <dbReference type="ChEBI" id="CHEBI:29035"/>
    </cofactor>
</comment>
<keyword evidence="2 8" id="KW-0808">Transferase</keyword>
<keyword evidence="6 8" id="KW-0067">ATP-binding</keyword>
<evidence type="ECO:0000256" key="1">
    <source>
        <dbReference type="ARBA" id="ARBA00009747"/>
    </source>
</evidence>
<keyword evidence="10" id="KW-1185">Reference proteome</keyword>
<comment type="catalytic activity">
    <reaction evidence="8">
        <text>L-seryl-[protein] + UTP = O-(5'-uridylyl)-L-seryl-[protein] + diphosphate</text>
        <dbReference type="Rhea" id="RHEA:64604"/>
        <dbReference type="Rhea" id="RHEA-COMP:9863"/>
        <dbReference type="Rhea" id="RHEA-COMP:16635"/>
        <dbReference type="ChEBI" id="CHEBI:29999"/>
        <dbReference type="ChEBI" id="CHEBI:33019"/>
        <dbReference type="ChEBI" id="CHEBI:46398"/>
        <dbReference type="ChEBI" id="CHEBI:156051"/>
    </reaction>
</comment>
<evidence type="ECO:0000313" key="9">
    <source>
        <dbReference type="EMBL" id="TMW12740.1"/>
    </source>
</evidence>
<feature type="binding site" evidence="8">
    <location>
        <position position="261"/>
    </location>
    <ligand>
        <name>Mg(2+)</name>
        <dbReference type="ChEBI" id="CHEBI:18420"/>
    </ligand>
</feature>
<feature type="binding site" evidence="8">
    <location>
        <position position="261"/>
    </location>
    <ligand>
        <name>ATP</name>
        <dbReference type="ChEBI" id="CHEBI:30616"/>
    </ligand>
</feature>
<comment type="similarity">
    <text evidence="1 8">Belongs to the SELO family.</text>
</comment>
<comment type="catalytic activity">
    <reaction evidence="8">
        <text>L-seryl-[protein] + ATP = 3-O-(5'-adenylyl)-L-seryl-[protein] + diphosphate</text>
        <dbReference type="Rhea" id="RHEA:58120"/>
        <dbReference type="Rhea" id="RHEA-COMP:9863"/>
        <dbReference type="Rhea" id="RHEA-COMP:15073"/>
        <dbReference type="ChEBI" id="CHEBI:29999"/>
        <dbReference type="ChEBI" id="CHEBI:30616"/>
        <dbReference type="ChEBI" id="CHEBI:33019"/>
        <dbReference type="ChEBI" id="CHEBI:142516"/>
        <dbReference type="EC" id="2.7.7.108"/>
    </reaction>
</comment>
<keyword evidence="3 8" id="KW-0548">Nucleotidyltransferase</keyword>
<feature type="binding site" evidence="8">
    <location>
        <position position="252"/>
    </location>
    <ligand>
        <name>Mg(2+)</name>
        <dbReference type="ChEBI" id="CHEBI:18420"/>
    </ligand>
</feature>
<feature type="binding site" evidence="8">
    <location>
        <position position="182"/>
    </location>
    <ligand>
        <name>ATP</name>
        <dbReference type="ChEBI" id="CHEBI:30616"/>
    </ligand>
</feature>
<keyword evidence="4 8" id="KW-0479">Metal-binding</keyword>
<accession>A0ABY2XKV3</accession>
<keyword evidence="8" id="KW-0464">Manganese</keyword>
<comment type="catalytic activity">
    <reaction evidence="8">
        <text>L-tyrosyl-[protein] + ATP = O-(5'-adenylyl)-L-tyrosyl-[protein] + diphosphate</text>
        <dbReference type="Rhea" id="RHEA:54288"/>
        <dbReference type="Rhea" id="RHEA-COMP:10136"/>
        <dbReference type="Rhea" id="RHEA-COMP:13846"/>
        <dbReference type="ChEBI" id="CHEBI:30616"/>
        <dbReference type="ChEBI" id="CHEBI:33019"/>
        <dbReference type="ChEBI" id="CHEBI:46858"/>
        <dbReference type="ChEBI" id="CHEBI:83624"/>
        <dbReference type="EC" id="2.7.7.108"/>
    </reaction>
</comment>
<dbReference type="PANTHER" id="PTHR32057:SF14">
    <property type="entry name" value="PROTEIN ADENYLYLTRANSFERASE SELO, MITOCHONDRIAL"/>
    <property type="match status" value="1"/>
</dbReference>
<feature type="binding site" evidence="8">
    <location>
        <position position="89"/>
    </location>
    <ligand>
        <name>ATP</name>
        <dbReference type="ChEBI" id="CHEBI:30616"/>
    </ligand>
</feature>
<comment type="function">
    <text evidence="8">Nucleotidyltransferase involved in the post-translational modification of proteins. It can catalyze the addition of adenosine monophosphate (AMP) or uridine monophosphate (UMP) to a protein, resulting in modifications known as AMPylation and UMPylation.</text>
</comment>
<proteinExistence type="inferred from homology"/>
<dbReference type="InterPro" id="IPR011009">
    <property type="entry name" value="Kinase-like_dom_sf"/>
</dbReference>
<dbReference type="Proteomes" id="UP000739180">
    <property type="component" value="Unassembled WGS sequence"/>
</dbReference>
<gene>
    <name evidence="8" type="primary">ydiU</name>
    <name evidence="8" type="synonym">selO</name>
    <name evidence="9" type="ORF">FGS76_09660</name>
</gene>
<dbReference type="NCBIfam" id="NF000658">
    <property type="entry name" value="PRK00029.1"/>
    <property type="match status" value="1"/>
</dbReference>
<dbReference type="EC" id="2.7.7.-" evidence="8"/>
<dbReference type="Pfam" id="PF02696">
    <property type="entry name" value="SelO"/>
    <property type="match status" value="1"/>
</dbReference>
<comment type="caution">
    <text evidence="9">The sequence shown here is derived from an EMBL/GenBank/DDBJ whole genome shotgun (WGS) entry which is preliminary data.</text>
</comment>
<evidence type="ECO:0000256" key="5">
    <source>
        <dbReference type="ARBA" id="ARBA00022741"/>
    </source>
</evidence>
<name>A0ABY2XKV3_9GAMM</name>
<dbReference type="InterPro" id="IPR003846">
    <property type="entry name" value="SelO"/>
</dbReference>
<feature type="binding site" evidence="8">
    <location>
        <position position="91"/>
    </location>
    <ligand>
        <name>ATP</name>
        <dbReference type="ChEBI" id="CHEBI:30616"/>
    </ligand>
</feature>
<reference evidence="9 10" key="1">
    <citation type="submission" date="2019-05" db="EMBL/GenBank/DDBJ databases">
        <title>Genome of Alcanivorax gelatiniphagus, an oil degrading marine bacteria.</title>
        <authorList>
            <person name="Kwon K.K."/>
        </authorList>
    </citation>
    <scope>NUCLEOTIDE SEQUENCE [LARGE SCALE GENOMIC DNA]</scope>
    <source>
        <strain evidence="9 10">MEBiC 08158</strain>
    </source>
</reference>
<feature type="binding site" evidence="8">
    <location>
        <position position="112"/>
    </location>
    <ligand>
        <name>ATP</name>
        <dbReference type="ChEBI" id="CHEBI:30616"/>
    </ligand>
</feature>
<feature type="binding site" evidence="8">
    <location>
        <position position="125"/>
    </location>
    <ligand>
        <name>ATP</name>
        <dbReference type="ChEBI" id="CHEBI:30616"/>
    </ligand>
</feature>
<dbReference type="HAMAP" id="MF_00692">
    <property type="entry name" value="SelO"/>
    <property type="match status" value="1"/>
</dbReference>
<evidence type="ECO:0000256" key="6">
    <source>
        <dbReference type="ARBA" id="ARBA00022840"/>
    </source>
</evidence>
<dbReference type="SUPFAM" id="SSF56112">
    <property type="entry name" value="Protein kinase-like (PK-like)"/>
    <property type="match status" value="1"/>
</dbReference>
<comment type="catalytic activity">
    <reaction evidence="8">
        <text>L-threonyl-[protein] + ATP = 3-O-(5'-adenylyl)-L-threonyl-[protein] + diphosphate</text>
        <dbReference type="Rhea" id="RHEA:54292"/>
        <dbReference type="Rhea" id="RHEA-COMP:11060"/>
        <dbReference type="Rhea" id="RHEA-COMP:13847"/>
        <dbReference type="ChEBI" id="CHEBI:30013"/>
        <dbReference type="ChEBI" id="CHEBI:30616"/>
        <dbReference type="ChEBI" id="CHEBI:33019"/>
        <dbReference type="ChEBI" id="CHEBI:138113"/>
        <dbReference type="EC" id="2.7.7.108"/>
    </reaction>
</comment>
<feature type="binding site" evidence="8">
    <location>
        <position position="175"/>
    </location>
    <ligand>
        <name>ATP</name>
        <dbReference type="ChEBI" id="CHEBI:30616"/>
    </ligand>
</feature>
<evidence type="ECO:0000256" key="2">
    <source>
        <dbReference type="ARBA" id="ARBA00022679"/>
    </source>
</evidence>
<dbReference type="EMBL" id="VCQT01000030">
    <property type="protein sequence ID" value="TMW12740.1"/>
    <property type="molecule type" value="Genomic_DNA"/>
</dbReference>